<sequence>MKAGITIIHLVNVLRFSDTNVMSAIITNTEETKRVRVPEISMVGENDMIAAAAAAPSQENKTKPFCFDKRTELKTMHTKRENQKR</sequence>
<feature type="region of interest" description="Disordered" evidence="1">
    <location>
        <begin position="53"/>
        <end position="85"/>
    </location>
</feature>
<reference evidence="2 3" key="1">
    <citation type="journal article" date="2023" name="Microbiol. Spectr.">
        <title>Symbiosis of Carpenter Bees with Uncharacterized Lactic Acid Bacteria Showing NAD Auxotrophy.</title>
        <authorList>
            <person name="Kawasaki S."/>
            <person name="Ozawa K."/>
            <person name="Mori T."/>
            <person name="Yamamoto A."/>
            <person name="Ito M."/>
            <person name="Ohkuma M."/>
            <person name="Sakamoto M."/>
            <person name="Matsutani M."/>
        </authorList>
    </citation>
    <scope>NUCLEOTIDE SEQUENCE [LARGE SCALE GENOMIC DNA]</scope>
    <source>
        <strain evidence="2 3">KimH</strain>
    </source>
</reference>
<dbReference type="EMBL" id="AP026800">
    <property type="protein sequence ID" value="BDR55406.1"/>
    <property type="molecule type" value="Genomic_DNA"/>
</dbReference>
<keyword evidence="3" id="KW-1185">Reference proteome</keyword>
<organism evidence="2 3">
    <name type="scientific">Bombiscardovia apis</name>
    <dbReference type="NCBI Taxonomy" id="2932182"/>
    <lineage>
        <taxon>Bacteria</taxon>
        <taxon>Bacillati</taxon>
        <taxon>Actinomycetota</taxon>
        <taxon>Actinomycetes</taxon>
        <taxon>Bifidobacteriales</taxon>
        <taxon>Bifidobacteriaceae</taxon>
        <taxon>Bombiscardovia</taxon>
    </lineage>
</organism>
<name>A0ABM8BER6_9BIFI</name>
<accession>A0ABM8BER6</accession>
<feature type="compositionally biased region" description="Basic and acidic residues" evidence="1">
    <location>
        <begin position="60"/>
        <end position="85"/>
    </location>
</feature>
<protein>
    <submittedName>
        <fullName evidence="2">Uncharacterized protein</fullName>
    </submittedName>
</protein>
<evidence type="ECO:0000256" key="1">
    <source>
        <dbReference type="SAM" id="MobiDB-lite"/>
    </source>
</evidence>
<dbReference type="Proteomes" id="UP001321748">
    <property type="component" value="Chromosome"/>
</dbReference>
<evidence type="ECO:0000313" key="3">
    <source>
        <dbReference type="Proteomes" id="UP001321748"/>
    </source>
</evidence>
<evidence type="ECO:0000313" key="2">
    <source>
        <dbReference type="EMBL" id="BDR55406.1"/>
    </source>
</evidence>
<proteinExistence type="predicted"/>
<gene>
    <name evidence="2" type="ORF">KIMH_15170</name>
</gene>